<dbReference type="InterPro" id="IPR029063">
    <property type="entry name" value="SAM-dependent_MTases_sf"/>
</dbReference>
<dbReference type="RefSeq" id="WP_048473192.1">
    <property type="nucleotide sequence ID" value="NZ_JYNL01000068.1"/>
</dbReference>
<evidence type="ECO:0000313" key="3">
    <source>
        <dbReference type="EMBL" id="KMO68564.1"/>
    </source>
</evidence>
<dbReference type="Pfam" id="PF13649">
    <property type="entry name" value="Methyltransf_25"/>
    <property type="match status" value="1"/>
</dbReference>
<dbReference type="STRING" id="37916.MCHLDSM_06095"/>
<dbReference type="EMBL" id="JYNL01000068">
    <property type="protein sequence ID" value="KMO68564.1"/>
    <property type="molecule type" value="Genomic_DNA"/>
</dbReference>
<keyword evidence="3" id="KW-0489">Methyltransferase</keyword>
<name>A0A0J6VEG0_9MYCO</name>
<dbReference type="PANTHER" id="PTHR43861">
    <property type="entry name" value="TRANS-ACONITATE 2-METHYLTRANSFERASE-RELATED"/>
    <property type="match status" value="1"/>
</dbReference>
<proteinExistence type="predicted"/>
<dbReference type="GO" id="GO:0032259">
    <property type="term" value="P:methylation"/>
    <property type="evidence" value="ECO:0007669"/>
    <property type="project" value="UniProtKB-KW"/>
</dbReference>
<dbReference type="SUPFAM" id="SSF53335">
    <property type="entry name" value="S-adenosyl-L-methionine-dependent methyltransferases"/>
    <property type="match status" value="1"/>
</dbReference>
<reference evidence="3 4" key="1">
    <citation type="journal article" date="2015" name="Genome Biol. Evol.">
        <title>Characterization of Three Mycobacterium spp. with Potential Use in Bioremediation by Genome Sequencing and Comparative Genomics.</title>
        <authorList>
            <person name="Das S."/>
            <person name="Pettersson B.M."/>
            <person name="Behra P.R."/>
            <person name="Ramesh M."/>
            <person name="Dasgupta S."/>
            <person name="Bhattacharya A."/>
            <person name="Kirsebom L.A."/>
        </authorList>
    </citation>
    <scope>NUCLEOTIDE SEQUENCE [LARGE SCALE GENOMIC DNA]</scope>
    <source>
        <strain evidence="3 4">DSM 43826</strain>
    </source>
</reference>
<organism evidence="3 4">
    <name type="scientific">Mycolicibacterium chlorophenolicum</name>
    <dbReference type="NCBI Taxonomy" id="37916"/>
    <lineage>
        <taxon>Bacteria</taxon>
        <taxon>Bacillati</taxon>
        <taxon>Actinomycetota</taxon>
        <taxon>Actinomycetes</taxon>
        <taxon>Mycobacteriales</taxon>
        <taxon>Mycobacteriaceae</taxon>
        <taxon>Mycolicibacterium</taxon>
    </lineage>
</organism>
<evidence type="ECO:0000256" key="1">
    <source>
        <dbReference type="ARBA" id="ARBA00022679"/>
    </source>
</evidence>
<evidence type="ECO:0000313" key="4">
    <source>
        <dbReference type="Proteomes" id="UP000036513"/>
    </source>
</evidence>
<keyword evidence="4" id="KW-1185">Reference proteome</keyword>
<dbReference type="PANTHER" id="PTHR43861:SF3">
    <property type="entry name" value="PUTATIVE (AFU_ORTHOLOGUE AFUA_2G14390)-RELATED"/>
    <property type="match status" value="1"/>
</dbReference>
<dbReference type="SMR" id="A0A0J6VEG0"/>
<comment type="caution">
    <text evidence="3">The sequence shown here is derived from an EMBL/GenBank/DDBJ whole genome shotgun (WGS) entry which is preliminary data.</text>
</comment>
<keyword evidence="3" id="KW-0830">Ubiquinone</keyword>
<feature type="domain" description="Methyltransferase" evidence="2">
    <location>
        <begin position="26"/>
        <end position="114"/>
    </location>
</feature>
<dbReference type="GO" id="GO:0102208">
    <property type="term" value="F:2-polyprenyl-6-hydroxyphenol methylase activity"/>
    <property type="evidence" value="ECO:0007669"/>
    <property type="project" value="UniProtKB-EC"/>
</dbReference>
<dbReference type="Proteomes" id="UP000036513">
    <property type="component" value="Unassembled WGS sequence"/>
</dbReference>
<dbReference type="InterPro" id="IPR041698">
    <property type="entry name" value="Methyltransf_25"/>
</dbReference>
<dbReference type="CDD" id="cd02440">
    <property type="entry name" value="AdoMet_MTases"/>
    <property type="match status" value="1"/>
</dbReference>
<dbReference type="EC" id="2.1.1.222" evidence="3"/>
<keyword evidence="1 3" id="KW-0808">Transferase</keyword>
<dbReference type="AlphaFoldDB" id="A0A0J6VEG0"/>
<protein>
    <submittedName>
        <fullName evidence="3">Ubiquinone biosynthesis O-methyltransferase</fullName>
        <ecNumber evidence="3">2.1.1.222</ecNumber>
    </submittedName>
</protein>
<accession>A0A0J6VEG0</accession>
<evidence type="ECO:0000259" key="2">
    <source>
        <dbReference type="Pfam" id="PF13649"/>
    </source>
</evidence>
<gene>
    <name evidence="3" type="primary">ubiG_3</name>
    <name evidence="3" type="ORF">MCHLDSM_06095</name>
</gene>
<sequence>MADYWNHNTAYHPWLVSLAATHHGDVLDVGCGDGLLAQRLAPVSRTVVGIDTDPAATHRARARLAAVDNVSVVEAGFADYPPAQFDVITFVASLHHLDLRASLVQARAMLRPHGELAVVGLSANTTVRDWLWSGACLPAVRVGSWLHRERRDVGLVVAEPRHGLDEIRRTAGEVLPGVTIRRALYYRYLMRWRKPAA</sequence>
<dbReference type="PATRIC" id="fig|37916.4.peg.6118"/>
<dbReference type="Gene3D" id="3.40.50.150">
    <property type="entry name" value="Vaccinia Virus protein VP39"/>
    <property type="match status" value="1"/>
</dbReference>